<protein>
    <submittedName>
        <fullName evidence="2">Dienelactone hydrolase</fullName>
    </submittedName>
</protein>
<dbReference type="PANTHER" id="PTHR22946">
    <property type="entry name" value="DIENELACTONE HYDROLASE DOMAIN-CONTAINING PROTEIN-RELATED"/>
    <property type="match status" value="1"/>
</dbReference>
<dbReference type="InterPro" id="IPR050261">
    <property type="entry name" value="FrsA_esterase"/>
</dbReference>
<reference evidence="2 3" key="1">
    <citation type="submission" date="2020-07" db="EMBL/GenBank/DDBJ databases">
        <title>Genomic Encyclopedia of Type Strains, Phase IV (KMG-V): Genome sequencing to study the core and pangenomes of soil and plant-associated prokaryotes.</title>
        <authorList>
            <person name="Whitman W."/>
        </authorList>
    </citation>
    <scope>NUCLEOTIDE SEQUENCE [LARGE SCALE GENOMIC DNA]</scope>
    <source>
        <strain evidence="2 3">AN3</strain>
    </source>
</reference>
<keyword evidence="2" id="KW-0378">Hydrolase</keyword>
<proteinExistence type="predicted"/>
<dbReference type="SUPFAM" id="SSF53474">
    <property type="entry name" value="alpha/beta-Hydrolases"/>
    <property type="match status" value="1"/>
</dbReference>
<evidence type="ECO:0000256" key="1">
    <source>
        <dbReference type="SAM" id="SignalP"/>
    </source>
</evidence>
<dbReference type="Gene3D" id="3.40.50.1820">
    <property type="entry name" value="alpha/beta hydrolase"/>
    <property type="match status" value="1"/>
</dbReference>
<dbReference type="Proteomes" id="UP000549052">
    <property type="component" value="Unassembled WGS sequence"/>
</dbReference>
<accession>A0A839ENS8</accession>
<feature type="chain" id="PRO_5032761000" evidence="1">
    <location>
        <begin position="33"/>
        <end position="386"/>
    </location>
</feature>
<keyword evidence="1" id="KW-0732">Signal</keyword>
<dbReference type="GO" id="GO:0016787">
    <property type="term" value="F:hydrolase activity"/>
    <property type="evidence" value="ECO:0007669"/>
    <property type="project" value="UniProtKB-KW"/>
</dbReference>
<sequence length="386" mass="42324">MYFRVKCWNMSFWRRMVLASVGLLLSIQNATANDLVKEENLLLPIQLGSKTEKLETLVVRPVDGDHFPLVLIVNGSAGANQSEMHPEWLAHIAHDFAHRGWIAASIVWPGYGRSTGSFMNDAGDCSRPNVSLFLNAHGDELAAALKTLRTRPDVNPSVTLGLGISIGGASMLDLAGRTDRPLTAVINISGGVYHYTTVGLADSNCSHFQDDLVRNFTEFGRGNPTPTLWFYAANDPYFGPDLAQRLLAGYRSGGGAVDYVGLPPFGQDGHTLYKQTANLLLEPGVDDFLRRNHLPSANEDELTPLLSALTPVDRSSAQLYLKQVTEKAAAIAVDGRGFYWSYGLRSIEDVRQQALARCENKSGKICNIIAENAHLVDGWQRTITKR</sequence>
<organism evidence="2 3">
    <name type="scientific">Phyllobacterium myrsinacearum</name>
    <dbReference type="NCBI Taxonomy" id="28101"/>
    <lineage>
        <taxon>Bacteria</taxon>
        <taxon>Pseudomonadati</taxon>
        <taxon>Pseudomonadota</taxon>
        <taxon>Alphaproteobacteria</taxon>
        <taxon>Hyphomicrobiales</taxon>
        <taxon>Phyllobacteriaceae</taxon>
        <taxon>Phyllobacterium</taxon>
    </lineage>
</organism>
<feature type="signal peptide" evidence="1">
    <location>
        <begin position="1"/>
        <end position="32"/>
    </location>
</feature>
<dbReference type="AlphaFoldDB" id="A0A839ENS8"/>
<dbReference type="EMBL" id="JACGXN010000003">
    <property type="protein sequence ID" value="MBA8879154.1"/>
    <property type="molecule type" value="Genomic_DNA"/>
</dbReference>
<dbReference type="RefSeq" id="WP_210278123.1">
    <property type="nucleotide sequence ID" value="NZ_JACGXN010000003.1"/>
</dbReference>
<name>A0A839ENS8_9HYPH</name>
<comment type="caution">
    <text evidence="2">The sequence shown here is derived from an EMBL/GenBank/DDBJ whole genome shotgun (WGS) entry which is preliminary data.</text>
</comment>
<keyword evidence="3" id="KW-1185">Reference proteome</keyword>
<gene>
    <name evidence="2" type="ORF">FHW16_002872</name>
</gene>
<evidence type="ECO:0000313" key="3">
    <source>
        <dbReference type="Proteomes" id="UP000549052"/>
    </source>
</evidence>
<evidence type="ECO:0000313" key="2">
    <source>
        <dbReference type="EMBL" id="MBA8879154.1"/>
    </source>
</evidence>
<dbReference type="InterPro" id="IPR029058">
    <property type="entry name" value="AB_hydrolase_fold"/>
</dbReference>